<accession>A0A967B0V1</accession>
<dbReference type="CDD" id="cd00085">
    <property type="entry name" value="HNHc"/>
    <property type="match status" value="1"/>
</dbReference>
<evidence type="ECO:0000313" key="4">
    <source>
        <dbReference type="Proteomes" id="UP000744769"/>
    </source>
</evidence>
<keyword evidence="4" id="KW-1185">Reference proteome</keyword>
<sequence>MPKSQATTDLDQMVEEMRMLVPAGDDADKVAQLAALEKLQASAAAAIARVSTEFLESQRDRQRDLGVPSHRRGRDTADQIALARRISPSQASRDLKFARALRDDLPVTADLLAAGEISERVARAVHRETDHLSADQRSAIDREVARRLPGLSVKEASAAAKRAAYQADPASAVKRAAKAAKDRRVWTKPAPDTMCTVTALLTAAQGIAVWATLRRDAQALIASGAAGDRTLDQVMADLFVERLTGQSVASAVPVEIHLVMTLAMLFGAQPDGAAYGQGVETDPDGAAWLEGYGPIPAAVARAAIAGVPDLLGPTPQELDRGQAWIRRLFVDPATGQLISADKRRRRFDGAVRRFINLRDRVCRMPFCDAPIRDHDHLVPYRDGGETSVDNGAGVCQRFNQIKNLPGWTTEVIHGAAEADAPPGEHPHTIRITTPTGAVYYSTAPPVPGTRPARPKPPTSTVDVQFPSGLRLAS</sequence>
<dbReference type="EMBL" id="JAAOIV010000006">
    <property type="protein sequence ID" value="NHN56002.1"/>
    <property type="molecule type" value="Genomic_DNA"/>
</dbReference>
<reference evidence="3" key="1">
    <citation type="submission" date="2020-03" db="EMBL/GenBank/DDBJ databases">
        <title>Draft sequencing of Calidifontibacter sp. DB0510.</title>
        <authorList>
            <person name="Kim D.-U."/>
        </authorList>
    </citation>
    <scope>NUCLEOTIDE SEQUENCE</scope>
    <source>
        <strain evidence="3">DB0510</strain>
    </source>
</reference>
<name>A0A967B0V1_9MICO</name>
<dbReference type="Proteomes" id="UP000744769">
    <property type="component" value="Unassembled WGS sequence"/>
</dbReference>
<protein>
    <submittedName>
        <fullName evidence="3">DUF222 domain-containing protein</fullName>
    </submittedName>
</protein>
<dbReference type="Pfam" id="PF02720">
    <property type="entry name" value="DUF222"/>
    <property type="match status" value="1"/>
</dbReference>
<proteinExistence type="predicted"/>
<organism evidence="3 4">
    <name type="scientific">Metallococcus carri</name>
    <dbReference type="NCBI Taxonomy" id="1656884"/>
    <lineage>
        <taxon>Bacteria</taxon>
        <taxon>Bacillati</taxon>
        <taxon>Actinomycetota</taxon>
        <taxon>Actinomycetes</taxon>
        <taxon>Micrococcales</taxon>
        <taxon>Dermacoccaceae</taxon>
        <taxon>Metallococcus</taxon>
    </lineage>
</organism>
<feature type="region of interest" description="Disordered" evidence="1">
    <location>
        <begin position="442"/>
        <end position="473"/>
    </location>
</feature>
<feature type="domain" description="HNH nuclease" evidence="2">
    <location>
        <begin position="350"/>
        <end position="400"/>
    </location>
</feature>
<dbReference type="AlphaFoldDB" id="A0A967B0V1"/>
<gene>
    <name evidence="3" type="ORF">G9U51_09460</name>
</gene>
<comment type="caution">
    <text evidence="3">The sequence shown here is derived from an EMBL/GenBank/DDBJ whole genome shotgun (WGS) entry which is preliminary data.</text>
</comment>
<dbReference type="InterPro" id="IPR003870">
    <property type="entry name" value="DUF222"/>
</dbReference>
<dbReference type="RefSeq" id="WP_166196363.1">
    <property type="nucleotide sequence ID" value="NZ_JAAOIV010000006.1"/>
</dbReference>
<dbReference type="InterPro" id="IPR003615">
    <property type="entry name" value="HNH_nuc"/>
</dbReference>
<evidence type="ECO:0000256" key="1">
    <source>
        <dbReference type="SAM" id="MobiDB-lite"/>
    </source>
</evidence>
<dbReference type="SMART" id="SM00507">
    <property type="entry name" value="HNHc"/>
    <property type="match status" value="1"/>
</dbReference>
<evidence type="ECO:0000313" key="3">
    <source>
        <dbReference type="EMBL" id="NHN56002.1"/>
    </source>
</evidence>
<evidence type="ECO:0000259" key="2">
    <source>
        <dbReference type="SMART" id="SM00507"/>
    </source>
</evidence>